<keyword evidence="3" id="KW-1185">Reference proteome</keyword>
<dbReference type="EMBL" id="JAOCQI010000003">
    <property type="protein sequence ID" value="MCT7312784.1"/>
    <property type="molecule type" value="Genomic_DNA"/>
</dbReference>
<evidence type="ECO:0000313" key="2">
    <source>
        <dbReference type="EMBL" id="MCT7312784.1"/>
    </source>
</evidence>
<dbReference type="RefSeq" id="WP_260779676.1">
    <property type="nucleotide sequence ID" value="NZ_JAOCQI010000003.1"/>
</dbReference>
<evidence type="ECO:0000313" key="3">
    <source>
        <dbReference type="Proteomes" id="UP001164420"/>
    </source>
</evidence>
<sequence length="137" mass="15158">MREYRTRTISEVVASTCNRCKRHLSRDEPGEWQEQLSFDHSCGFDSVFGDGNTISLDLCQHCVLEVLGQWLQITKSADIGGANSLAQALLSMPDAGEDADFARRPCDTQRKSAKKCNAPAKQVGPARESGEEERKPD</sequence>
<evidence type="ECO:0000256" key="1">
    <source>
        <dbReference type="SAM" id="MobiDB-lite"/>
    </source>
</evidence>
<protein>
    <submittedName>
        <fullName evidence="2">Uncharacterized protein</fullName>
    </submittedName>
</protein>
<proteinExistence type="predicted"/>
<dbReference type="Proteomes" id="UP001164420">
    <property type="component" value="Unassembled WGS sequence"/>
</dbReference>
<accession>A0ABT2LCL2</accession>
<feature type="compositionally biased region" description="Basic and acidic residues" evidence="1">
    <location>
        <begin position="128"/>
        <end position="137"/>
    </location>
</feature>
<feature type="region of interest" description="Disordered" evidence="1">
    <location>
        <begin position="99"/>
        <end position="137"/>
    </location>
</feature>
<name>A0ABT2LCL2_9RALS</name>
<gene>
    <name evidence="2" type="ORF">N5J06_17585</name>
</gene>
<comment type="caution">
    <text evidence="2">The sequence shown here is derived from an EMBL/GenBank/DDBJ whole genome shotgun (WGS) entry which is preliminary data.</text>
</comment>
<reference evidence="2 3" key="1">
    <citation type="journal article" date="2023" name="Front. Microbiol.">
        <title>Ralstonia chuxiongensis sp. nov., Ralstonia mojiangensis sp. nov., and Ralstonia soli sp. nov., isolated from tobacco fields, are three novel species in the family Burkholderiaceae.</title>
        <authorList>
            <person name="Lu C.H."/>
            <person name="Zhang Y.Y."/>
            <person name="Jiang N."/>
            <person name="Chen W."/>
            <person name="Shao X."/>
            <person name="Zhao Z.M."/>
            <person name="Lu W.L."/>
            <person name="Hu X."/>
            <person name="Xi Y.X."/>
            <person name="Zou S.Y."/>
            <person name="Wei Q.J."/>
            <person name="Lin Z.L."/>
            <person name="Gong L."/>
            <person name="Gai X.T."/>
            <person name="Zhang L.Q."/>
            <person name="Li J.Y."/>
            <person name="Jin Y."/>
            <person name="Xia Z.Y."/>
        </authorList>
    </citation>
    <scope>NUCLEOTIDE SEQUENCE [LARGE SCALE GENOMIC DNA]</scope>
    <source>
        <strain evidence="2 3">22TCJT01-1</strain>
    </source>
</reference>
<feature type="compositionally biased region" description="Basic and acidic residues" evidence="1">
    <location>
        <begin position="100"/>
        <end position="110"/>
    </location>
</feature>
<organism evidence="2 3">
    <name type="scientific">Ralstonia mojiangensis</name>
    <dbReference type="NCBI Taxonomy" id="2953895"/>
    <lineage>
        <taxon>Bacteria</taxon>
        <taxon>Pseudomonadati</taxon>
        <taxon>Pseudomonadota</taxon>
        <taxon>Betaproteobacteria</taxon>
        <taxon>Burkholderiales</taxon>
        <taxon>Burkholderiaceae</taxon>
        <taxon>Ralstonia</taxon>
    </lineage>
</organism>